<evidence type="ECO:0008006" key="5">
    <source>
        <dbReference type="Google" id="ProtNLM"/>
    </source>
</evidence>
<feature type="region of interest" description="Disordered" evidence="1">
    <location>
        <begin position="1"/>
        <end position="37"/>
    </location>
</feature>
<reference evidence="3 4" key="2">
    <citation type="submission" date="2018-04" db="EMBL/GenBank/DDBJ databases">
        <title>OglaRS2 (Oryza glaberrima Reference Sequence Version 2).</title>
        <authorList>
            <person name="Zhang J."/>
            <person name="Kudrna D."/>
            <person name="Lee S."/>
            <person name="Talag J."/>
            <person name="Rajasekar S."/>
            <person name="Wing R.A."/>
        </authorList>
    </citation>
    <scope>NUCLEOTIDE SEQUENCE [LARGE SCALE GENOMIC DNA]</scope>
    <source>
        <strain evidence="3 4">cv. IRGC 96717</strain>
    </source>
</reference>
<reference evidence="3" key="1">
    <citation type="submission" date="2015-06" db="UniProtKB">
        <authorList>
            <consortium name="EnsemblPlants"/>
        </authorList>
    </citation>
    <scope>IDENTIFICATION</scope>
</reference>
<keyword evidence="2" id="KW-1133">Transmembrane helix</keyword>
<accession>I1R3Q2</accession>
<keyword evidence="2" id="KW-0472">Membrane</keyword>
<feature type="transmembrane region" description="Helical" evidence="2">
    <location>
        <begin position="108"/>
        <end position="127"/>
    </location>
</feature>
<keyword evidence="2" id="KW-0812">Transmembrane</keyword>
<dbReference type="STRING" id="4538.I1R3Q2"/>
<feature type="transmembrane region" description="Helical" evidence="2">
    <location>
        <begin position="64"/>
        <end position="88"/>
    </location>
</feature>
<dbReference type="HOGENOM" id="CLU_157514_1_0_1"/>
<evidence type="ECO:0000256" key="1">
    <source>
        <dbReference type="SAM" id="MobiDB-lite"/>
    </source>
</evidence>
<dbReference type="EnsemblPlants" id="ORGLA12G0015800.1">
    <property type="protein sequence ID" value="ORGLA12G0015800.1"/>
    <property type="gene ID" value="ORGLA12G0015800"/>
</dbReference>
<dbReference type="Proteomes" id="UP000007306">
    <property type="component" value="Chromosome 12"/>
</dbReference>
<dbReference type="OMA" id="YVVTIQI"/>
<feature type="compositionally biased region" description="Basic and acidic residues" evidence="1">
    <location>
        <begin position="1"/>
        <end position="10"/>
    </location>
</feature>
<dbReference type="eggNOG" id="KOG1347">
    <property type="taxonomic scope" value="Eukaryota"/>
</dbReference>
<name>I1R3Q2_ORYGL</name>
<protein>
    <recommendedName>
        <fullName evidence="5">Protein DETOXIFICATION</fullName>
    </recommendedName>
</protein>
<sequence length="129" mass="14514">MEKPGDDDKLTVPLLEPKPATNKHQEDDDAEEDEVGSVRRRVVEENKKLWVVAGPSICARFSSFGVTVISQAFIGHIGATELAAYALVSTVLMRFSNGYHYTVLGLNYYYYVVTIQIDLSFYLFRVFGN</sequence>
<evidence type="ECO:0000313" key="4">
    <source>
        <dbReference type="Proteomes" id="UP000007306"/>
    </source>
</evidence>
<organism evidence="3 4">
    <name type="scientific">Oryza glaberrima</name>
    <name type="common">African rice</name>
    <dbReference type="NCBI Taxonomy" id="4538"/>
    <lineage>
        <taxon>Eukaryota</taxon>
        <taxon>Viridiplantae</taxon>
        <taxon>Streptophyta</taxon>
        <taxon>Embryophyta</taxon>
        <taxon>Tracheophyta</taxon>
        <taxon>Spermatophyta</taxon>
        <taxon>Magnoliopsida</taxon>
        <taxon>Liliopsida</taxon>
        <taxon>Poales</taxon>
        <taxon>Poaceae</taxon>
        <taxon>BOP clade</taxon>
        <taxon>Oryzoideae</taxon>
        <taxon>Oryzeae</taxon>
        <taxon>Oryzinae</taxon>
        <taxon>Oryza</taxon>
    </lineage>
</organism>
<dbReference type="Gramene" id="ORGLA12G0015800.1">
    <property type="protein sequence ID" value="ORGLA12G0015800.1"/>
    <property type="gene ID" value="ORGLA12G0015800"/>
</dbReference>
<proteinExistence type="predicted"/>
<evidence type="ECO:0000256" key="2">
    <source>
        <dbReference type="SAM" id="Phobius"/>
    </source>
</evidence>
<dbReference type="AlphaFoldDB" id="I1R3Q2"/>
<evidence type="ECO:0000313" key="3">
    <source>
        <dbReference type="EnsemblPlants" id="ORGLA12G0015800.1"/>
    </source>
</evidence>
<keyword evidence="4" id="KW-1185">Reference proteome</keyword>